<dbReference type="InterPro" id="IPR001460">
    <property type="entry name" value="PCN-bd_Tpept"/>
</dbReference>
<accession>A0A7W7W8P3</accession>
<feature type="compositionally biased region" description="Polar residues" evidence="9">
    <location>
        <begin position="1"/>
        <end position="14"/>
    </location>
</feature>
<dbReference type="SUPFAM" id="SSF53955">
    <property type="entry name" value="Lysozyme-like"/>
    <property type="match status" value="1"/>
</dbReference>
<comment type="catalytic activity">
    <reaction evidence="7">
        <text>Preferential cleavage: (Ac)2-L-Lys-D-Ala-|-D-Ala. Also transpeptidation of peptidyl-alanyl moieties that are N-acyl substituents of D-alanine.</text>
        <dbReference type="EC" id="3.4.16.4"/>
    </reaction>
</comment>
<dbReference type="GO" id="GO:0008658">
    <property type="term" value="F:penicillin binding"/>
    <property type="evidence" value="ECO:0007669"/>
    <property type="project" value="InterPro"/>
</dbReference>
<feature type="region of interest" description="Disordered" evidence="9">
    <location>
        <begin position="1"/>
        <end position="156"/>
    </location>
</feature>
<feature type="compositionally biased region" description="Gly residues" evidence="9">
    <location>
        <begin position="882"/>
        <end position="896"/>
    </location>
</feature>
<feature type="compositionally biased region" description="Low complexity" evidence="9">
    <location>
        <begin position="835"/>
        <end position="860"/>
    </location>
</feature>
<dbReference type="GO" id="GO:0008955">
    <property type="term" value="F:peptidoglycan glycosyltransferase activity"/>
    <property type="evidence" value="ECO:0007669"/>
    <property type="project" value="UniProtKB-EC"/>
</dbReference>
<feature type="transmembrane region" description="Helical" evidence="10">
    <location>
        <begin position="166"/>
        <end position="187"/>
    </location>
</feature>
<dbReference type="GO" id="GO:0009252">
    <property type="term" value="P:peptidoglycan biosynthetic process"/>
    <property type="evidence" value="ECO:0007669"/>
    <property type="project" value="TreeGrafter"/>
</dbReference>
<dbReference type="GO" id="GO:0009002">
    <property type="term" value="F:serine-type D-Ala-D-Ala carboxypeptidase activity"/>
    <property type="evidence" value="ECO:0007669"/>
    <property type="project" value="UniProtKB-EC"/>
</dbReference>
<keyword evidence="3" id="KW-0328">Glycosyltransferase</keyword>
<feature type="domain" description="Glycosyl transferase family 51" evidence="12">
    <location>
        <begin position="215"/>
        <end position="389"/>
    </location>
</feature>
<keyword evidence="1 13" id="KW-0121">Carboxypeptidase</keyword>
<dbReference type="InterPro" id="IPR036950">
    <property type="entry name" value="PBP_transglycosylase"/>
</dbReference>
<feature type="compositionally biased region" description="Gly residues" evidence="9">
    <location>
        <begin position="123"/>
        <end position="145"/>
    </location>
</feature>
<feature type="compositionally biased region" description="Pro residues" evidence="9">
    <location>
        <begin position="824"/>
        <end position="834"/>
    </location>
</feature>
<evidence type="ECO:0000259" key="11">
    <source>
        <dbReference type="Pfam" id="PF00905"/>
    </source>
</evidence>
<dbReference type="GO" id="GO:0006508">
    <property type="term" value="P:proteolysis"/>
    <property type="evidence" value="ECO:0007669"/>
    <property type="project" value="UniProtKB-KW"/>
</dbReference>
<evidence type="ECO:0000256" key="5">
    <source>
        <dbReference type="ARBA" id="ARBA00022801"/>
    </source>
</evidence>
<evidence type="ECO:0000256" key="1">
    <source>
        <dbReference type="ARBA" id="ARBA00022645"/>
    </source>
</evidence>
<proteinExistence type="predicted"/>
<dbReference type="RefSeq" id="WP_184754696.1">
    <property type="nucleotide sequence ID" value="NZ_BAABEK010000011.1"/>
</dbReference>
<dbReference type="Pfam" id="PF00905">
    <property type="entry name" value="Transpeptidase"/>
    <property type="match status" value="1"/>
</dbReference>
<keyword evidence="10" id="KW-1133">Transmembrane helix</keyword>
<gene>
    <name evidence="13" type="ORF">FHR32_002837</name>
</gene>
<protein>
    <submittedName>
        <fullName evidence="13">Membrane peptidoglycan carboxypeptidase</fullName>
    </submittedName>
</protein>
<keyword evidence="5" id="KW-0378">Hydrolase</keyword>
<dbReference type="InterPro" id="IPR012338">
    <property type="entry name" value="Beta-lactam/transpept-like"/>
</dbReference>
<evidence type="ECO:0000256" key="8">
    <source>
        <dbReference type="ARBA" id="ARBA00049902"/>
    </source>
</evidence>
<dbReference type="Gene3D" id="3.40.710.10">
    <property type="entry name" value="DD-peptidase/beta-lactamase superfamily"/>
    <property type="match status" value="1"/>
</dbReference>
<evidence type="ECO:0000256" key="6">
    <source>
        <dbReference type="ARBA" id="ARBA00023268"/>
    </source>
</evidence>
<dbReference type="InterPro" id="IPR050396">
    <property type="entry name" value="Glycosyltr_51/Transpeptidase"/>
</dbReference>
<keyword evidence="6" id="KW-0511">Multifunctional enzyme</keyword>
<dbReference type="Pfam" id="PF00912">
    <property type="entry name" value="Transgly"/>
    <property type="match status" value="1"/>
</dbReference>
<evidence type="ECO:0000256" key="10">
    <source>
        <dbReference type="SAM" id="Phobius"/>
    </source>
</evidence>
<evidence type="ECO:0000313" key="14">
    <source>
        <dbReference type="Proteomes" id="UP000534286"/>
    </source>
</evidence>
<feature type="domain" description="Penicillin-binding protein transpeptidase" evidence="11">
    <location>
        <begin position="484"/>
        <end position="731"/>
    </location>
</feature>
<name>A0A7W7W8P3_9ACTN</name>
<dbReference type="PANTHER" id="PTHR32282:SF34">
    <property type="entry name" value="PENICILLIN-BINDING PROTEIN 1A"/>
    <property type="match status" value="1"/>
</dbReference>
<evidence type="ECO:0000256" key="9">
    <source>
        <dbReference type="SAM" id="MobiDB-lite"/>
    </source>
</evidence>
<dbReference type="AlphaFoldDB" id="A0A7W7W8P3"/>
<evidence type="ECO:0000256" key="2">
    <source>
        <dbReference type="ARBA" id="ARBA00022670"/>
    </source>
</evidence>
<organism evidence="13 14">
    <name type="scientific">Streptosporangium album</name>
    <dbReference type="NCBI Taxonomy" id="47479"/>
    <lineage>
        <taxon>Bacteria</taxon>
        <taxon>Bacillati</taxon>
        <taxon>Actinomycetota</taxon>
        <taxon>Actinomycetes</taxon>
        <taxon>Streptosporangiales</taxon>
        <taxon>Streptosporangiaceae</taxon>
        <taxon>Streptosporangium</taxon>
    </lineage>
</organism>
<evidence type="ECO:0000259" key="12">
    <source>
        <dbReference type="Pfam" id="PF00912"/>
    </source>
</evidence>
<dbReference type="Proteomes" id="UP000534286">
    <property type="component" value="Unassembled WGS sequence"/>
</dbReference>
<comment type="caution">
    <text evidence="13">The sequence shown here is derived from an EMBL/GenBank/DDBJ whole genome shotgun (WGS) entry which is preliminary data.</text>
</comment>
<dbReference type="EMBL" id="JACHJU010000001">
    <property type="protein sequence ID" value="MBB4938532.1"/>
    <property type="molecule type" value="Genomic_DNA"/>
</dbReference>
<dbReference type="SUPFAM" id="SSF56601">
    <property type="entry name" value="beta-lactamase/transpeptidase-like"/>
    <property type="match status" value="1"/>
</dbReference>
<dbReference type="InterPro" id="IPR001264">
    <property type="entry name" value="Glyco_trans_51"/>
</dbReference>
<keyword evidence="10" id="KW-0812">Transmembrane</keyword>
<reference evidence="13 14" key="1">
    <citation type="submission" date="2020-08" db="EMBL/GenBank/DDBJ databases">
        <title>Sequencing the genomes of 1000 actinobacteria strains.</title>
        <authorList>
            <person name="Klenk H.-P."/>
        </authorList>
    </citation>
    <scope>NUCLEOTIDE SEQUENCE [LARGE SCALE GENOMIC DNA]</scope>
    <source>
        <strain evidence="13 14">DSM 43023</strain>
    </source>
</reference>
<evidence type="ECO:0000256" key="4">
    <source>
        <dbReference type="ARBA" id="ARBA00022679"/>
    </source>
</evidence>
<dbReference type="Gene3D" id="1.10.3810.10">
    <property type="entry name" value="Biosynthetic peptidoglycan transglycosylase-like"/>
    <property type="match status" value="1"/>
</dbReference>
<dbReference type="InterPro" id="IPR023346">
    <property type="entry name" value="Lysozyme-like_dom_sf"/>
</dbReference>
<keyword evidence="10" id="KW-0472">Membrane</keyword>
<keyword evidence="2" id="KW-0645">Protease</keyword>
<feature type="region of interest" description="Disordered" evidence="9">
    <location>
        <begin position="807"/>
        <end position="913"/>
    </location>
</feature>
<evidence type="ECO:0000256" key="3">
    <source>
        <dbReference type="ARBA" id="ARBA00022676"/>
    </source>
</evidence>
<keyword evidence="14" id="KW-1185">Reference proteome</keyword>
<sequence length="913" mass="97001">MSGRSPQAQPQGRSQGVGPDPRDFGRAPQGAGRPPQGGGRDPREAVQPPQAGGPPRDGGRSPQGGGRDPRESGMRRQDTDPAGGRRPEAAFEDTQAMLAAQAKAERSSGSGPGGRRRARRGADGPGPEGRAGASGPGGPGGSGPGDGEDDEPDDRGWKRFLPSWKIVVASFTVLTAGVFGMIAVAYANTPVPEKVQDTANDRGSVIYYADGKTPIARLGTRRTPVTIQQIPDHVEDAVIALENKTFRTDSGIDFGGIARSVWSTATGAQLQGASTITQQMARNYYDGLSKDVSIKRKVMEIFVSIKISKTLEKDEILSRYLNTIYFGRGAYGIQAAAKAFFGKDVWKLTPPEGAYLAGRIQNPSNFDTLEQKGNFAATKERYTTALRNMAEMNPGKYAKYANVPFEKLKFEKVKITELNKGLRGYMLNIVRKELARNGFDEAALNSEGLKVYTTFDKKKMEDAQKVVQARTASLDPTIHASIASVNPKNGRVVAFYSGDDFLHGYNNRAFEAPKQAASAFKPYVLAAWLEAGYSLNSYVDGVSKIKMPGTTEIGNSHVAPYGPIDMVKAMADSVNTVFAQMGEKVGLENVAKIAKDAGVGEEAKKNPAYRGLNAVDYAVGEQKYQTTIGVASVTPVEQAAGYSIFANEGKHTDWHTVIKVVRPDGVVAYREQAVERQVISPESAADAIVALQAVVKSGTGTAANLGVRPVAGKTGTNNSYKDAWFVGFTPQLVTAVGMSKDVPYNKPLGAPGRRPLKVDKYGQPSAKAKSVAWAEEPMPSFIGGGGTPTQIWHDYMALATAKDPVEQFPPRANAGQQENLATPKPTPSPTPTPDPFATDDPGDNGWPNDNNDQPTTPDDQSCLPGDITCDTSGDGTGLPQDLGGGGGDIGNTGGAPGSAFAPEPRPRPSGRRP</sequence>
<dbReference type="PANTHER" id="PTHR32282">
    <property type="entry name" value="BINDING PROTEIN TRANSPEPTIDASE, PUTATIVE-RELATED"/>
    <property type="match status" value="1"/>
</dbReference>
<evidence type="ECO:0000256" key="7">
    <source>
        <dbReference type="ARBA" id="ARBA00034000"/>
    </source>
</evidence>
<feature type="compositionally biased region" description="Basic and acidic residues" evidence="9">
    <location>
        <begin position="67"/>
        <end position="89"/>
    </location>
</feature>
<evidence type="ECO:0000313" key="13">
    <source>
        <dbReference type="EMBL" id="MBB4938532.1"/>
    </source>
</evidence>
<dbReference type="GO" id="GO:0030288">
    <property type="term" value="C:outer membrane-bounded periplasmic space"/>
    <property type="evidence" value="ECO:0007669"/>
    <property type="project" value="TreeGrafter"/>
</dbReference>
<keyword evidence="4" id="KW-0808">Transferase</keyword>
<comment type="catalytic activity">
    <reaction evidence="8">
        <text>[GlcNAc-(1-&gt;4)-Mur2Ac(oyl-L-Ala-gamma-D-Glu-L-Lys-D-Ala-D-Ala)](n)-di-trans,octa-cis-undecaprenyl diphosphate + beta-D-GlcNAc-(1-&gt;4)-Mur2Ac(oyl-L-Ala-gamma-D-Glu-L-Lys-D-Ala-D-Ala)-di-trans,octa-cis-undecaprenyl diphosphate = [GlcNAc-(1-&gt;4)-Mur2Ac(oyl-L-Ala-gamma-D-Glu-L-Lys-D-Ala-D-Ala)](n+1)-di-trans,octa-cis-undecaprenyl diphosphate + di-trans,octa-cis-undecaprenyl diphosphate + H(+)</text>
        <dbReference type="Rhea" id="RHEA:23708"/>
        <dbReference type="Rhea" id="RHEA-COMP:9602"/>
        <dbReference type="Rhea" id="RHEA-COMP:9603"/>
        <dbReference type="ChEBI" id="CHEBI:15378"/>
        <dbReference type="ChEBI" id="CHEBI:58405"/>
        <dbReference type="ChEBI" id="CHEBI:60033"/>
        <dbReference type="ChEBI" id="CHEBI:78435"/>
        <dbReference type="EC" id="2.4.99.28"/>
    </reaction>
</comment>